<reference evidence="4 5" key="1">
    <citation type="journal article" date="2011" name="Nat. Biotechnol.">
        <title>Comparative genomic analysis of the thermophilic biomass-degrading fungi Myceliophthora thermophila and Thielavia terrestris.</title>
        <authorList>
            <person name="Berka R.M."/>
            <person name="Grigoriev I.V."/>
            <person name="Otillar R."/>
            <person name="Salamov A."/>
            <person name="Grimwood J."/>
            <person name="Reid I."/>
            <person name="Ishmael N."/>
            <person name="John T."/>
            <person name="Darmond C."/>
            <person name="Moisan M.-C."/>
            <person name="Henrissat B."/>
            <person name="Coutinho P.M."/>
            <person name="Lombard V."/>
            <person name="Natvig D.O."/>
            <person name="Lindquist E."/>
            <person name="Schmutz J."/>
            <person name="Lucas S."/>
            <person name="Harris P."/>
            <person name="Powlowski J."/>
            <person name="Bellemare A."/>
            <person name="Taylor D."/>
            <person name="Butler G."/>
            <person name="de Vries R.P."/>
            <person name="Allijn I.E."/>
            <person name="van den Brink J."/>
            <person name="Ushinsky S."/>
            <person name="Storms R."/>
            <person name="Powell A.J."/>
            <person name="Paulsen I.T."/>
            <person name="Elbourne L.D.H."/>
            <person name="Baker S.E."/>
            <person name="Magnuson J."/>
            <person name="LaBoissiere S."/>
            <person name="Clutterbuck A.J."/>
            <person name="Martinez D."/>
            <person name="Wogulis M."/>
            <person name="de Leon A.L."/>
            <person name="Rey M.W."/>
            <person name="Tsang A."/>
        </authorList>
    </citation>
    <scope>NUCLEOTIDE SEQUENCE [LARGE SCALE GENOMIC DNA]</scope>
    <source>
        <strain evidence="5">ATCC 42464 / BCRC 31852 / DSM 1799</strain>
    </source>
</reference>
<gene>
    <name evidence="4" type="ORF">MYCTH_2301802</name>
</gene>
<dbReference type="InterPro" id="IPR003103">
    <property type="entry name" value="BAG_domain"/>
</dbReference>
<accession>G2QAA4</accession>
<dbReference type="eggNOG" id="ENOG502S9SN">
    <property type="taxonomic scope" value="Eukaryota"/>
</dbReference>
<dbReference type="GeneID" id="11510704"/>
<dbReference type="Gene3D" id="1.20.58.120">
    <property type="entry name" value="BAG domain"/>
    <property type="match status" value="1"/>
</dbReference>
<dbReference type="SUPFAM" id="SSF54236">
    <property type="entry name" value="Ubiquitin-like"/>
    <property type="match status" value="1"/>
</dbReference>
<protein>
    <submittedName>
        <fullName evidence="4">Uncharacterized protein</fullName>
    </submittedName>
</protein>
<dbReference type="GO" id="GO:0051087">
    <property type="term" value="F:protein-folding chaperone binding"/>
    <property type="evidence" value="ECO:0007669"/>
    <property type="project" value="InterPro"/>
</dbReference>
<dbReference type="KEGG" id="mtm:MYCTH_2301802"/>
<dbReference type="OMA" id="MSWRNPL"/>
<feature type="domain" description="BAG" evidence="3">
    <location>
        <begin position="274"/>
        <end position="337"/>
    </location>
</feature>
<dbReference type="OrthoDB" id="417450at2759"/>
<dbReference type="SUPFAM" id="SSF63491">
    <property type="entry name" value="BAG domain"/>
    <property type="match status" value="1"/>
</dbReference>
<dbReference type="Pfam" id="PF02179">
    <property type="entry name" value="BAG"/>
    <property type="match status" value="1"/>
</dbReference>
<dbReference type="InterPro" id="IPR029071">
    <property type="entry name" value="Ubiquitin-like_domsf"/>
</dbReference>
<sequence length="340" mass="37651">MPRYGFSSRWADSPFSSQDGVPDVTSEDYSYITSLEIEDHGLDIPRPYAGSSHVDDPYSHSAPSPTYASLQRPEDDILLLTHQGVTYPEHFPAYSIGDGKLLVSDLRERVRIILDLSERQAKRVKFYYKGRRLKKGDMPVCDYGVKNNSEILLVLGEPNRGSGSETSEEVVVVGQDERNRYKVPQSNSPRIGRSSGWEDHSQRVGGSQAGLEVPVDDGRRRASSRVRTRSPGPAVSTPSASDTGPVCRPGGPTEKLNALAAEFDTTWLPQCVEFIERTPVDPKKRDEEHRKLSEMVLQKIIMKADEIEATSEEGARAVRRALLTKVLGILSKLDQAKASA</sequence>
<evidence type="ECO:0000259" key="3">
    <source>
        <dbReference type="PROSITE" id="PS51035"/>
    </source>
</evidence>
<feature type="domain" description="Ubiquitin-like" evidence="2">
    <location>
        <begin position="103"/>
        <end position="160"/>
    </location>
</feature>
<dbReference type="PROSITE" id="PS51035">
    <property type="entry name" value="BAG"/>
    <property type="match status" value="1"/>
</dbReference>
<feature type="region of interest" description="Disordered" evidence="1">
    <location>
        <begin position="46"/>
        <end position="67"/>
    </location>
</feature>
<organism evidence="4 5">
    <name type="scientific">Thermothelomyces thermophilus (strain ATCC 42464 / BCRC 31852 / DSM 1799)</name>
    <name type="common">Sporotrichum thermophile</name>
    <dbReference type="NCBI Taxonomy" id="573729"/>
    <lineage>
        <taxon>Eukaryota</taxon>
        <taxon>Fungi</taxon>
        <taxon>Dikarya</taxon>
        <taxon>Ascomycota</taxon>
        <taxon>Pezizomycotina</taxon>
        <taxon>Sordariomycetes</taxon>
        <taxon>Sordariomycetidae</taxon>
        <taxon>Sordariales</taxon>
        <taxon>Chaetomiaceae</taxon>
        <taxon>Thermothelomyces</taxon>
    </lineage>
</organism>
<dbReference type="STRING" id="573729.G2QAA4"/>
<dbReference type="AlphaFoldDB" id="G2QAA4"/>
<evidence type="ECO:0000313" key="5">
    <source>
        <dbReference type="Proteomes" id="UP000007322"/>
    </source>
</evidence>
<evidence type="ECO:0000313" key="4">
    <source>
        <dbReference type="EMBL" id="AEO56654.1"/>
    </source>
</evidence>
<dbReference type="VEuPathDB" id="FungiDB:MYCTH_2301802"/>
<dbReference type="PROSITE" id="PS50053">
    <property type="entry name" value="UBIQUITIN_2"/>
    <property type="match status" value="1"/>
</dbReference>
<evidence type="ECO:0000256" key="1">
    <source>
        <dbReference type="SAM" id="MobiDB-lite"/>
    </source>
</evidence>
<dbReference type="InParanoid" id="G2QAA4"/>
<feature type="region of interest" description="Disordered" evidence="1">
    <location>
        <begin position="1"/>
        <end position="24"/>
    </location>
</feature>
<dbReference type="InterPro" id="IPR000626">
    <property type="entry name" value="Ubiquitin-like_dom"/>
</dbReference>
<dbReference type="InterPro" id="IPR036533">
    <property type="entry name" value="BAG_dom_sf"/>
</dbReference>
<proteinExistence type="predicted"/>
<dbReference type="Proteomes" id="UP000007322">
    <property type="component" value="Chromosome 2"/>
</dbReference>
<dbReference type="HOGENOM" id="CLU_032998_0_0_1"/>
<feature type="region of interest" description="Disordered" evidence="1">
    <location>
        <begin position="182"/>
        <end position="246"/>
    </location>
</feature>
<dbReference type="EMBL" id="CP003003">
    <property type="protein sequence ID" value="AEO56654.1"/>
    <property type="molecule type" value="Genomic_DNA"/>
</dbReference>
<keyword evidence="5" id="KW-1185">Reference proteome</keyword>
<name>G2QAA4_THET4</name>
<evidence type="ECO:0000259" key="2">
    <source>
        <dbReference type="PROSITE" id="PS50053"/>
    </source>
</evidence>
<dbReference type="RefSeq" id="XP_003661899.1">
    <property type="nucleotide sequence ID" value="XM_003661851.1"/>
</dbReference>